<dbReference type="Pfam" id="PF09721">
    <property type="entry name" value="Exosortase_EpsH"/>
    <property type="match status" value="1"/>
</dbReference>
<dbReference type="InterPro" id="IPR014263">
    <property type="entry name" value="Methanolan_biosynth_EpsI"/>
</dbReference>
<keyword evidence="3" id="KW-0645">Protease</keyword>
<feature type="transmembrane region" description="Helical" evidence="8">
    <location>
        <begin position="265"/>
        <end position="285"/>
    </location>
</feature>
<evidence type="ECO:0000256" key="3">
    <source>
        <dbReference type="ARBA" id="ARBA00022670"/>
    </source>
</evidence>
<dbReference type="InterPro" id="IPR017540">
    <property type="entry name" value="Exosortase-1"/>
</dbReference>
<dbReference type="NCBIfam" id="TIGR02914">
    <property type="entry name" value="EpsI_fam"/>
    <property type="match status" value="1"/>
</dbReference>
<proteinExistence type="predicted"/>
<dbReference type="InterPro" id="IPR026392">
    <property type="entry name" value="Exo/Archaeosortase_dom"/>
</dbReference>
<dbReference type="NCBIfam" id="TIGR02602">
    <property type="entry name" value="8TM_EpsH"/>
    <property type="match status" value="1"/>
</dbReference>
<evidence type="ECO:0000256" key="4">
    <source>
        <dbReference type="ARBA" id="ARBA00022692"/>
    </source>
</evidence>
<comment type="subcellular location">
    <subcellularLocation>
        <location evidence="1">Cell membrane</location>
        <topology evidence="1">Multi-pass membrane protein</topology>
    </subcellularLocation>
</comment>
<keyword evidence="4 8" id="KW-0812">Transmembrane</keyword>
<dbReference type="RefSeq" id="WP_090750925.1">
    <property type="nucleotide sequence ID" value="NZ_CZQA01000012.1"/>
</dbReference>
<evidence type="ECO:0000256" key="2">
    <source>
        <dbReference type="ARBA" id="ARBA00022475"/>
    </source>
</evidence>
<dbReference type="NCBIfam" id="TIGR04178">
    <property type="entry name" value="exo_archaeo"/>
    <property type="match status" value="1"/>
</dbReference>
<dbReference type="AlphaFoldDB" id="A0A0S4LME9"/>
<dbReference type="InterPro" id="IPR019127">
    <property type="entry name" value="Exosortase"/>
</dbReference>
<evidence type="ECO:0000313" key="10">
    <source>
        <dbReference type="EMBL" id="CUS38759.1"/>
    </source>
</evidence>
<evidence type="ECO:0000259" key="9">
    <source>
        <dbReference type="Pfam" id="PF11984"/>
    </source>
</evidence>
<accession>A0A0S4LME9</accession>
<dbReference type="EMBL" id="CZQA01000012">
    <property type="protein sequence ID" value="CUS38759.1"/>
    <property type="molecule type" value="Genomic_DNA"/>
</dbReference>
<feature type="transmembrane region" description="Helical" evidence="8">
    <location>
        <begin position="234"/>
        <end position="253"/>
    </location>
</feature>
<keyword evidence="5" id="KW-0378">Hydrolase</keyword>
<reference evidence="10 11" key="1">
    <citation type="submission" date="2015-10" db="EMBL/GenBank/DDBJ databases">
        <authorList>
            <person name="Gilbert D.G."/>
        </authorList>
    </citation>
    <scope>NUCLEOTIDE SEQUENCE [LARGE SCALE GENOMIC DNA]</scope>
    <source>
        <strain evidence="10">COMA1</strain>
    </source>
</reference>
<evidence type="ECO:0000256" key="6">
    <source>
        <dbReference type="ARBA" id="ARBA00022989"/>
    </source>
</evidence>
<organism evidence="10 11">
    <name type="scientific">Candidatus Nitrospira nitrosa</name>
    <dbReference type="NCBI Taxonomy" id="1742972"/>
    <lineage>
        <taxon>Bacteria</taxon>
        <taxon>Pseudomonadati</taxon>
        <taxon>Nitrospirota</taxon>
        <taxon>Nitrospiria</taxon>
        <taxon>Nitrospirales</taxon>
        <taxon>Nitrospiraceae</taxon>
        <taxon>Nitrospira</taxon>
    </lineage>
</organism>
<dbReference type="STRING" id="1742972.COMA1_60056"/>
<feature type="transmembrane region" description="Helical" evidence="8">
    <location>
        <begin position="82"/>
        <end position="101"/>
    </location>
</feature>
<dbReference type="Pfam" id="PF11984">
    <property type="entry name" value="DUF3485"/>
    <property type="match status" value="2"/>
</dbReference>
<feature type="transmembrane region" description="Helical" evidence="8">
    <location>
        <begin position="203"/>
        <end position="222"/>
    </location>
</feature>
<dbReference type="Proteomes" id="UP000199032">
    <property type="component" value="Unassembled WGS sequence"/>
</dbReference>
<feature type="transmembrane region" description="Helical" evidence="8">
    <location>
        <begin position="107"/>
        <end position="125"/>
    </location>
</feature>
<protein>
    <recommendedName>
        <fullName evidence="9">Methanolan biosynthesis EpsI domain-containing protein</fullName>
    </recommendedName>
</protein>
<evidence type="ECO:0000256" key="8">
    <source>
        <dbReference type="SAM" id="Phobius"/>
    </source>
</evidence>
<dbReference type="NCBIfam" id="TIGR03109">
    <property type="entry name" value="exosort_XrtA"/>
    <property type="match status" value="1"/>
</dbReference>
<evidence type="ECO:0000256" key="7">
    <source>
        <dbReference type="ARBA" id="ARBA00023136"/>
    </source>
</evidence>
<dbReference type="InterPro" id="IPR013426">
    <property type="entry name" value="EpsH-like"/>
</dbReference>
<feature type="transmembrane region" description="Helical" evidence="8">
    <location>
        <begin position="21"/>
        <end position="42"/>
    </location>
</feature>
<feature type="transmembrane region" description="Helical" evidence="8">
    <location>
        <begin position="132"/>
        <end position="155"/>
    </location>
</feature>
<evidence type="ECO:0000256" key="5">
    <source>
        <dbReference type="ARBA" id="ARBA00022801"/>
    </source>
</evidence>
<evidence type="ECO:0000313" key="11">
    <source>
        <dbReference type="Proteomes" id="UP000199032"/>
    </source>
</evidence>
<dbReference type="GO" id="GO:0005886">
    <property type="term" value="C:plasma membrane"/>
    <property type="evidence" value="ECO:0007669"/>
    <property type="project" value="UniProtKB-SubCell"/>
</dbReference>
<feature type="transmembrane region" description="Helical" evidence="8">
    <location>
        <begin position="54"/>
        <end position="70"/>
    </location>
</feature>
<evidence type="ECO:0000256" key="1">
    <source>
        <dbReference type="ARBA" id="ARBA00004651"/>
    </source>
</evidence>
<dbReference type="OrthoDB" id="9797363at2"/>
<dbReference type="GO" id="GO:0008233">
    <property type="term" value="F:peptidase activity"/>
    <property type="evidence" value="ECO:0007669"/>
    <property type="project" value="UniProtKB-KW"/>
</dbReference>
<keyword evidence="11" id="KW-1185">Reference proteome</keyword>
<keyword evidence="7 8" id="KW-0472">Membrane</keyword>
<dbReference type="GO" id="GO:0006508">
    <property type="term" value="P:proteolysis"/>
    <property type="evidence" value="ECO:0007669"/>
    <property type="project" value="UniProtKB-KW"/>
</dbReference>
<keyword evidence="2" id="KW-1003">Cell membrane</keyword>
<sequence>MKEADHLSRPMREPIGSNAMVTGSLLVGLVGLLAILYYPVLYHMVVQWNDDPDYSHGFLIPFIVAYFIWERRQHILACPPQLDRLGVPLIGLGLCMLLVGLVGAELYMQRVSLLIVLAGGVLLILGREALKVLAFPIGFLLFMIPLPAIVINAIAFPLQLFAAKTATYCLDTFGIPVLREGNVIVLASTRLEVAEACSGIRSLQALVALGTVFAYFSQALLWKRWVLVMLSVPIAIAANAVRVSGTGVLAHYWGPEAAQGFYHTFEGWLIFLVAFVFLLLGGFVLSKLGRDQVGAGHHDMPTVPRPQPFALQKKPIGIAMGFLCCALLAVQSLSQGERIPTKQSLQNFPLTIAERWVGTELGLEEEVLKVLRLSEYIMRVYVPSSPMAPEARPISSTARTPGPVVRAIADRSSSNGPVWLYVGYYESQRTGATYHSPKNCLPGAGWQFVESTEMVVPVNDRSITVNEVTIQKGLDKQVIVYWYHDRGRVIASEYWAKAYLIWDAATKHRSDGALVRISVPVTTTVEAAQAQARMFLQDSWSLIVDFMPAS</sequence>
<feature type="domain" description="Methanolan biosynthesis EpsI" evidence="9">
    <location>
        <begin position="319"/>
        <end position="382"/>
    </location>
</feature>
<feature type="domain" description="Methanolan biosynthesis EpsI" evidence="9">
    <location>
        <begin position="414"/>
        <end position="539"/>
    </location>
</feature>
<keyword evidence="6 8" id="KW-1133">Transmembrane helix</keyword>
<name>A0A0S4LME9_9BACT</name>
<gene>
    <name evidence="10" type="ORF">COMA1_60056</name>
</gene>